<evidence type="ECO:0000313" key="5">
    <source>
        <dbReference type="Proteomes" id="UP000001349"/>
    </source>
</evidence>
<evidence type="ECO:0000256" key="1">
    <source>
        <dbReference type="ARBA" id="ARBA00008005"/>
    </source>
</evidence>
<keyword evidence="5" id="KW-1185">Reference proteome</keyword>
<dbReference type="KEGG" id="cce:Ccel_1501"/>
<name>B8I227_RUMCH</name>
<dbReference type="AlphaFoldDB" id="B8I227"/>
<protein>
    <submittedName>
        <fullName evidence="4">Tail sheath protein</fullName>
    </submittedName>
</protein>
<feature type="domain" description="Tail sheath protein subtilisin-like" evidence="2">
    <location>
        <begin position="239"/>
        <end position="401"/>
    </location>
</feature>
<dbReference type="RefSeq" id="WP_015924994.1">
    <property type="nucleotide sequence ID" value="NC_011898.1"/>
</dbReference>
<dbReference type="STRING" id="394503.Ccel_1501"/>
<accession>B8I227</accession>
<comment type="similarity">
    <text evidence="1">Belongs to the myoviridae tail sheath protein family.</text>
</comment>
<reference evidence="4 5" key="1">
    <citation type="submission" date="2009-01" db="EMBL/GenBank/DDBJ databases">
        <title>Complete sequence of Clostridium cellulolyticum H10.</title>
        <authorList>
            <consortium name="US DOE Joint Genome Institute"/>
            <person name="Lucas S."/>
            <person name="Copeland A."/>
            <person name="Lapidus A."/>
            <person name="Glavina del Rio T."/>
            <person name="Dalin E."/>
            <person name="Tice H."/>
            <person name="Bruce D."/>
            <person name="Goodwin L."/>
            <person name="Pitluck S."/>
            <person name="Chertkov O."/>
            <person name="Saunders E."/>
            <person name="Brettin T."/>
            <person name="Detter J.C."/>
            <person name="Han C."/>
            <person name="Larimer F."/>
            <person name="Land M."/>
            <person name="Hauser L."/>
            <person name="Kyrpides N."/>
            <person name="Ivanova N."/>
            <person name="Zhou J."/>
            <person name="Richardson P."/>
        </authorList>
    </citation>
    <scope>NUCLEOTIDE SEQUENCE [LARGE SCALE GENOMIC DNA]</scope>
    <source>
        <strain evidence="5">ATCC 35319 / DSM 5812 / JCM 6584 / H10</strain>
    </source>
</reference>
<evidence type="ECO:0000313" key="4">
    <source>
        <dbReference type="EMBL" id="ACL75853.1"/>
    </source>
</evidence>
<dbReference type="Pfam" id="PF04984">
    <property type="entry name" value="Phage_sheath_1"/>
    <property type="match status" value="1"/>
</dbReference>
<gene>
    <name evidence="4" type="ordered locus">Ccel_1501</name>
</gene>
<dbReference type="InterPro" id="IPR035089">
    <property type="entry name" value="Phage_sheath_subtilisin"/>
</dbReference>
<proteinExistence type="inferred from homology"/>
<dbReference type="OrthoDB" id="9767864at2"/>
<evidence type="ECO:0000259" key="3">
    <source>
        <dbReference type="Pfam" id="PF17482"/>
    </source>
</evidence>
<dbReference type="PANTHER" id="PTHR35861:SF1">
    <property type="entry name" value="PHAGE TAIL SHEATH PROTEIN"/>
    <property type="match status" value="1"/>
</dbReference>
<sequence length="514" mass="56839">MPNYLSPGVYVEEVSSGVKPIEGVGTAVGAFIGIAEKGVIGKAVLVTNWSQYVSEFGGFIPNAYLAYAVYNFFAEGGTSCYVVRAASEDAKKSLYIVKDSQGENLFEISARSEGNWGNRISFQISSSTNGQMNGFKLNIKYTEKSSFSDEYVGEDVEGELVETFDNLLIVNFEEKINDLSSFISVRPLVDLKKVDNMDKVPMFTEEDEFIELANGVDGISYVEYIDSEEKKLGINAFTPIDEINIIAAPDVSNMVSNRNIILEILNYCKTRKDCFYVIDPPHGLTPQQVKDFKEGAGEFTGNSFNSSYGALYYPWVFINDPLTGKKKLIPPSGSVVGTYAYVDSARGVHKAPAGTTDGYLDTVVGVEKIVTKGEQELLNPIGVNVIRSLPEGICIWGARTLSSDSEWRYINIRRLMMYIEESVDKASQWVVFEPNEPTLWGKVKRNISAFLTRVWRDGALYGSTQEEAFFVKVDEENNPPASRDAGQLVIEVGVAPVKPAEFVIIKVSQKTLSK</sequence>
<dbReference type="HOGENOM" id="CLU_009303_1_0_9"/>
<organism evidence="4 5">
    <name type="scientific">Ruminiclostridium cellulolyticum (strain ATCC 35319 / DSM 5812 / JCM 6584 / H10)</name>
    <name type="common">Clostridium cellulolyticum</name>
    <dbReference type="NCBI Taxonomy" id="394503"/>
    <lineage>
        <taxon>Bacteria</taxon>
        <taxon>Bacillati</taxon>
        <taxon>Bacillota</taxon>
        <taxon>Clostridia</taxon>
        <taxon>Eubacteriales</taxon>
        <taxon>Oscillospiraceae</taxon>
        <taxon>Ruminiclostridium</taxon>
    </lineage>
</organism>
<dbReference type="Proteomes" id="UP000001349">
    <property type="component" value="Chromosome"/>
</dbReference>
<dbReference type="InterPro" id="IPR052042">
    <property type="entry name" value="Tail_sheath_structural"/>
</dbReference>
<dbReference type="Pfam" id="PF17482">
    <property type="entry name" value="Phage_sheath_1C"/>
    <property type="match status" value="1"/>
</dbReference>
<dbReference type="eggNOG" id="COG3497">
    <property type="taxonomic scope" value="Bacteria"/>
</dbReference>
<dbReference type="InterPro" id="IPR020287">
    <property type="entry name" value="Tail_sheath_C"/>
</dbReference>
<dbReference type="EMBL" id="CP001348">
    <property type="protein sequence ID" value="ACL75853.1"/>
    <property type="molecule type" value="Genomic_DNA"/>
</dbReference>
<feature type="domain" description="Tail sheath protein C-terminal" evidence="3">
    <location>
        <begin position="402"/>
        <end position="508"/>
    </location>
</feature>
<evidence type="ECO:0000259" key="2">
    <source>
        <dbReference type="Pfam" id="PF04984"/>
    </source>
</evidence>
<dbReference type="Gene3D" id="3.40.50.11780">
    <property type="match status" value="2"/>
</dbReference>
<dbReference type="PANTHER" id="PTHR35861">
    <property type="match status" value="1"/>
</dbReference>